<dbReference type="Proteomes" id="UP000064243">
    <property type="component" value="Unassembled WGS sequence"/>
</dbReference>
<dbReference type="OrthoDB" id="6169516at2"/>
<keyword evidence="1" id="KW-0812">Transmembrane</keyword>
<keyword evidence="1" id="KW-0472">Membrane</keyword>
<evidence type="ECO:0000256" key="1">
    <source>
        <dbReference type="SAM" id="Phobius"/>
    </source>
</evidence>
<dbReference type="STRING" id="1123392.GCA_000376425_01091"/>
<dbReference type="EMBL" id="LDUG01000018">
    <property type="protein sequence ID" value="KVW97099.1"/>
    <property type="molecule type" value="Genomic_DNA"/>
</dbReference>
<sequence>MALVAGLGAGVVATLAQIALWWLAGMPLPETLFRDARLTAALVMGIDVLPPPSTPQWNILLVATLIHFLLSVVYALIAAPLASRLRNGSALFAGALYGLAIYVVNLYGLTLLFPWFAGVRDWVTLITHLVFGVALAGGYRLFARGPQRPGRHSV</sequence>
<dbReference type="PATRIC" id="fig|36861.3.peg.657"/>
<feature type="transmembrane region" description="Helical" evidence="1">
    <location>
        <begin position="57"/>
        <end position="79"/>
    </location>
</feature>
<protein>
    <submittedName>
        <fullName evidence="2">Sodium:proline symporter</fullName>
    </submittedName>
</protein>
<name>A0A125BCZ8_THIDE</name>
<dbReference type="AlphaFoldDB" id="A0A125BCZ8"/>
<keyword evidence="3" id="KW-1185">Reference proteome</keyword>
<evidence type="ECO:0000313" key="3">
    <source>
        <dbReference type="Proteomes" id="UP000064243"/>
    </source>
</evidence>
<gene>
    <name evidence="2" type="ORF">ABW22_05965</name>
</gene>
<accession>A0A125BCZ8</accession>
<proteinExistence type="predicted"/>
<comment type="caution">
    <text evidence="2">The sequence shown here is derived from an EMBL/GenBank/DDBJ whole genome shotgun (WGS) entry which is preliminary data.</text>
</comment>
<reference evidence="2 3" key="1">
    <citation type="journal article" date="2015" name="Appl. Environ. Microbiol.">
        <title>Aerobic and Anaerobic Thiosulfate Oxidation by a Cold-Adapted, Subglacial Chemoautotroph.</title>
        <authorList>
            <person name="Harrold Z.R."/>
            <person name="Skidmore M.L."/>
            <person name="Hamilton T.L."/>
            <person name="Desch L."/>
            <person name="Amada K."/>
            <person name="van Gelder W."/>
            <person name="Glover K."/>
            <person name="Roden E.E."/>
            <person name="Boyd E.S."/>
        </authorList>
    </citation>
    <scope>NUCLEOTIDE SEQUENCE [LARGE SCALE GENOMIC DNA]</scope>
    <source>
        <strain evidence="2 3">RG</strain>
    </source>
</reference>
<feature type="transmembrane region" description="Helical" evidence="1">
    <location>
        <begin position="91"/>
        <end position="116"/>
    </location>
</feature>
<evidence type="ECO:0000313" key="2">
    <source>
        <dbReference type="EMBL" id="KVW97099.1"/>
    </source>
</evidence>
<organism evidence="2 3">
    <name type="scientific">Thiobacillus denitrificans</name>
    <dbReference type="NCBI Taxonomy" id="36861"/>
    <lineage>
        <taxon>Bacteria</taxon>
        <taxon>Pseudomonadati</taxon>
        <taxon>Pseudomonadota</taxon>
        <taxon>Betaproteobacteria</taxon>
        <taxon>Nitrosomonadales</taxon>
        <taxon>Thiobacillaceae</taxon>
        <taxon>Thiobacillus</taxon>
    </lineage>
</organism>
<keyword evidence="1" id="KW-1133">Transmembrane helix</keyword>
<feature type="transmembrane region" description="Helical" evidence="1">
    <location>
        <begin position="122"/>
        <end position="142"/>
    </location>
</feature>